<dbReference type="InterPro" id="IPR036390">
    <property type="entry name" value="WH_DNA-bd_sf"/>
</dbReference>
<name>A0A2T0G308_STRAP</name>
<reference evidence="6" key="2">
    <citation type="submission" date="2018-03" db="EMBL/GenBank/DDBJ databases">
        <authorList>
            <person name="Keele B.F."/>
        </authorList>
    </citation>
    <scope>NUCLEOTIDE SEQUENCE</scope>
    <source>
        <strain evidence="6">OUP21</strain>
    </source>
</reference>
<dbReference type="SUPFAM" id="SSF46785">
    <property type="entry name" value="Winged helix' DNA-binding domain"/>
    <property type="match status" value="1"/>
</dbReference>
<feature type="domain" description="HTH gntR-type" evidence="4">
    <location>
        <begin position="9"/>
        <end position="77"/>
    </location>
</feature>
<dbReference type="EMBL" id="JAPAIP010000024">
    <property type="protein sequence ID" value="MCW1076970.1"/>
    <property type="molecule type" value="Genomic_DNA"/>
</dbReference>
<reference evidence="5 8" key="3">
    <citation type="submission" date="2022-10" db="EMBL/GenBank/DDBJ databases">
        <title>Comparative genomic study of S. anginosus.</title>
        <authorList>
            <person name="Prasad A."/>
            <person name="Ene A."/>
            <person name="Jablonska S."/>
            <person name="Du J."/>
            <person name="Wolfe A.J."/>
            <person name="Putonti C."/>
        </authorList>
    </citation>
    <scope>NUCLEOTIDE SEQUENCE [LARGE SCALE GENOMIC DNA]</scope>
    <source>
        <strain evidence="5 8">UMB1339</strain>
    </source>
</reference>
<dbReference type="PANTHER" id="PTHR38445:SF6">
    <property type="entry name" value="GNTR-FAMILY TRANSCRIPTIONAL REGULATOR"/>
    <property type="match status" value="1"/>
</dbReference>
<evidence type="ECO:0000256" key="2">
    <source>
        <dbReference type="ARBA" id="ARBA00023125"/>
    </source>
</evidence>
<sequence>MSWTFDNNLPIYLQIMDRIKLQIISNQLQAGEKLPAVRELAAEAGVNPNTIQRALSDLEKEGFVYSQRTSGRFVTDNRDLILQARQKLSEEEVKNFVNNMTRFGYHKEELPTIIADYIKGV</sequence>
<evidence type="ECO:0000259" key="4">
    <source>
        <dbReference type="PROSITE" id="PS50949"/>
    </source>
</evidence>
<dbReference type="SMART" id="SM00345">
    <property type="entry name" value="HTH_GNTR"/>
    <property type="match status" value="1"/>
</dbReference>
<dbReference type="Proteomes" id="UP001208682">
    <property type="component" value="Unassembled WGS sequence"/>
</dbReference>
<dbReference type="PROSITE" id="PS50949">
    <property type="entry name" value="HTH_GNTR"/>
    <property type="match status" value="1"/>
</dbReference>
<evidence type="ECO:0000313" key="6">
    <source>
        <dbReference type="EMBL" id="PRT70441.1"/>
    </source>
</evidence>
<accession>A0A2T0G308</accession>
<dbReference type="Proteomes" id="UP000238573">
    <property type="component" value="Unassembled WGS sequence"/>
</dbReference>
<comment type="caution">
    <text evidence="6">The sequence shown here is derived from an EMBL/GenBank/DDBJ whole genome shotgun (WGS) entry which is preliminary data.</text>
</comment>
<proteinExistence type="predicted"/>
<organism evidence="6 7">
    <name type="scientific">Streptococcus anginosus</name>
    <dbReference type="NCBI Taxonomy" id="1328"/>
    <lineage>
        <taxon>Bacteria</taxon>
        <taxon>Bacillati</taxon>
        <taxon>Bacillota</taxon>
        <taxon>Bacilli</taxon>
        <taxon>Lactobacillales</taxon>
        <taxon>Streptococcaceae</taxon>
        <taxon>Streptococcus</taxon>
        <taxon>Streptococcus anginosus group</taxon>
    </lineage>
</organism>
<dbReference type="AlphaFoldDB" id="A0A2T0G308"/>
<dbReference type="EMBL" id="PVSZ01000011">
    <property type="protein sequence ID" value="PRT70441.1"/>
    <property type="molecule type" value="Genomic_DNA"/>
</dbReference>
<dbReference type="GO" id="GO:0003677">
    <property type="term" value="F:DNA binding"/>
    <property type="evidence" value="ECO:0007669"/>
    <property type="project" value="UniProtKB-KW"/>
</dbReference>
<dbReference type="CDD" id="cd07377">
    <property type="entry name" value="WHTH_GntR"/>
    <property type="match status" value="1"/>
</dbReference>
<evidence type="ECO:0000256" key="1">
    <source>
        <dbReference type="ARBA" id="ARBA00023015"/>
    </source>
</evidence>
<keyword evidence="1" id="KW-0805">Transcription regulation</keyword>
<gene>
    <name evidence="6" type="ORF">C6A27_05210</name>
    <name evidence="5" type="ORF">OJ589_07400</name>
</gene>
<evidence type="ECO:0000313" key="5">
    <source>
        <dbReference type="EMBL" id="MCW1076970.1"/>
    </source>
</evidence>
<dbReference type="PRINTS" id="PR00035">
    <property type="entry name" value="HTHGNTR"/>
</dbReference>
<protein>
    <submittedName>
        <fullName evidence="6">GntR family transcriptional regulator</fullName>
    </submittedName>
</protein>
<dbReference type="GO" id="GO:0003700">
    <property type="term" value="F:DNA-binding transcription factor activity"/>
    <property type="evidence" value="ECO:0007669"/>
    <property type="project" value="InterPro"/>
</dbReference>
<keyword evidence="2" id="KW-0238">DNA-binding</keyword>
<dbReference type="KEGG" id="sans:DK43_04400"/>
<dbReference type="InterPro" id="IPR000524">
    <property type="entry name" value="Tscrpt_reg_HTH_GntR"/>
</dbReference>
<dbReference type="PANTHER" id="PTHR38445">
    <property type="entry name" value="HTH-TYPE TRANSCRIPTIONAL REPRESSOR YTRA"/>
    <property type="match status" value="1"/>
</dbReference>
<reference evidence="6 7" key="1">
    <citation type="journal article" date="1993" name="J. Dent. Res.">
        <title>The isolation and characterization of milleri group streptococci from dental periapical abscesses.</title>
        <authorList>
            <person name="Fisher L.E."/>
            <person name="Russell R.R."/>
        </authorList>
    </citation>
    <scope>NUCLEOTIDE SEQUENCE [LARGE SCALE GENOMIC DNA]</scope>
    <source>
        <strain evidence="6 7">OUP21</strain>
    </source>
</reference>
<dbReference type="Pfam" id="PF00392">
    <property type="entry name" value="GntR"/>
    <property type="match status" value="1"/>
</dbReference>
<keyword evidence="3" id="KW-0804">Transcription</keyword>
<evidence type="ECO:0000313" key="7">
    <source>
        <dbReference type="Proteomes" id="UP000238573"/>
    </source>
</evidence>
<dbReference type="InterPro" id="IPR036388">
    <property type="entry name" value="WH-like_DNA-bd_sf"/>
</dbReference>
<evidence type="ECO:0000256" key="3">
    <source>
        <dbReference type="ARBA" id="ARBA00023163"/>
    </source>
</evidence>
<evidence type="ECO:0000313" key="8">
    <source>
        <dbReference type="Proteomes" id="UP001208682"/>
    </source>
</evidence>
<dbReference type="RefSeq" id="WP_003029270.1">
    <property type="nucleotide sequence ID" value="NZ_CP007573.1"/>
</dbReference>
<dbReference type="Gene3D" id="1.10.10.10">
    <property type="entry name" value="Winged helix-like DNA-binding domain superfamily/Winged helix DNA-binding domain"/>
    <property type="match status" value="1"/>
</dbReference>